<reference evidence="1" key="1">
    <citation type="submission" date="2019-12" db="EMBL/GenBank/DDBJ databases">
        <title>Clostridiaceae gen. nov. sp. nov., isolated from sediment in Xinjiang, China.</title>
        <authorList>
            <person name="Zhang R."/>
        </authorList>
    </citation>
    <scope>NUCLEOTIDE SEQUENCE</scope>
    <source>
        <strain evidence="1">D2Q-11</strain>
    </source>
</reference>
<proteinExistence type="predicted"/>
<dbReference type="Proteomes" id="UP000724672">
    <property type="component" value="Unassembled WGS sequence"/>
</dbReference>
<sequence length="77" mass="8934">MKNWEINYNGNSIVVENKAFSERLYVNGELQDEQIGFANRVRLWGNLETGEMIKVSIGGVFRMHCRIFVNNKLLLSE</sequence>
<protein>
    <submittedName>
        <fullName evidence="1">Uncharacterized protein</fullName>
    </submittedName>
</protein>
<accession>A0A942UUY7</accession>
<evidence type="ECO:0000313" key="1">
    <source>
        <dbReference type="EMBL" id="MBS4538485.1"/>
    </source>
</evidence>
<name>A0A942UUY7_9FIRM</name>
<evidence type="ECO:0000313" key="2">
    <source>
        <dbReference type="Proteomes" id="UP000724672"/>
    </source>
</evidence>
<organism evidence="1 2">
    <name type="scientific">Anaeromonas frigoriresistens</name>
    <dbReference type="NCBI Taxonomy" id="2683708"/>
    <lineage>
        <taxon>Bacteria</taxon>
        <taxon>Bacillati</taxon>
        <taxon>Bacillota</taxon>
        <taxon>Tissierellia</taxon>
        <taxon>Tissierellales</taxon>
        <taxon>Thermohalobacteraceae</taxon>
        <taxon>Anaeromonas</taxon>
    </lineage>
</organism>
<gene>
    <name evidence="1" type="ORF">GOQ27_08410</name>
</gene>
<dbReference type="RefSeq" id="WP_203366411.1">
    <property type="nucleotide sequence ID" value="NZ_WSFT01000034.1"/>
</dbReference>
<comment type="caution">
    <text evidence="1">The sequence shown here is derived from an EMBL/GenBank/DDBJ whole genome shotgun (WGS) entry which is preliminary data.</text>
</comment>
<dbReference type="AlphaFoldDB" id="A0A942UUY7"/>
<dbReference type="EMBL" id="WSFT01000034">
    <property type="protein sequence ID" value="MBS4538485.1"/>
    <property type="molecule type" value="Genomic_DNA"/>
</dbReference>
<keyword evidence="2" id="KW-1185">Reference proteome</keyword>